<proteinExistence type="predicted"/>
<organism evidence="2 3">
    <name type="scientific">Microthlaspi erraticum</name>
    <dbReference type="NCBI Taxonomy" id="1685480"/>
    <lineage>
        <taxon>Eukaryota</taxon>
        <taxon>Viridiplantae</taxon>
        <taxon>Streptophyta</taxon>
        <taxon>Embryophyta</taxon>
        <taxon>Tracheophyta</taxon>
        <taxon>Spermatophyta</taxon>
        <taxon>Magnoliopsida</taxon>
        <taxon>eudicotyledons</taxon>
        <taxon>Gunneridae</taxon>
        <taxon>Pentapetalae</taxon>
        <taxon>rosids</taxon>
        <taxon>malvids</taxon>
        <taxon>Brassicales</taxon>
        <taxon>Brassicaceae</taxon>
        <taxon>Coluteocarpeae</taxon>
        <taxon>Microthlaspi</taxon>
    </lineage>
</organism>
<accession>A0A6D2JEZ0</accession>
<comment type="caution">
    <text evidence="2">The sequence shown here is derived from an EMBL/GenBank/DDBJ whole genome shotgun (WGS) entry which is preliminary data.</text>
</comment>
<dbReference type="EMBL" id="CACVBM020001159">
    <property type="protein sequence ID" value="CAA7035484.1"/>
    <property type="molecule type" value="Genomic_DNA"/>
</dbReference>
<gene>
    <name evidence="2" type="ORF">MERR_LOCUS22719</name>
</gene>
<dbReference type="AlphaFoldDB" id="A0A6D2JEZ0"/>
<keyword evidence="3" id="KW-1185">Reference proteome</keyword>
<protein>
    <submittedName>
        <fullName evidence="2">Uncharacterized protein</fullName>
    </submittedName>
</protein>
<keyword evidence="1" id="KW-0812">Transmembrane</keyword>
<name>A0A6D2JEZ0_9BRAS</name>
<reference evidence="2" key="1">
    <citation type="submission" date="2020-01" db="EMBL/GenBank/DDBJ databases">
        <authorList>
            <person name="Mishra B."/>
        </authorList>
    </citation>
    <scope>NUCLEOTIDE SEQUENCE [LARGE SCALE GENOMIC DNA]</scope>
</reference>
<sequence length="78" mass="8657">MRRLSSHSLPMGVPIVKPSGCSSNFFSYFYAILSDAKPIFYPDPTVTLNFTKPPALLTIIATTEMLCLGSVFLSVLRW</sequence>
<dbReference type="Proteomes" id="UP000467841">
    <property type="component" value="Unassembled WGS sequence"/>
</dbReference>
<feature type="transmembrane region" description="Helical" evidence="1">
    <location>
        <begin position="55"/>
        <end position="76"/>
    </location>
</feature>
<keyword evidence="1" id="KW-0472">Membrane</keyword>
<evidence type="ECO:0000313" key="3">
    <source>
        <dbReference type="Proteomes" id="UP000467841"/>
    </source>
</evidence>
<evidence type="ECO:0000313" key="2">
    <source>
        <dbReference type="EMBL" id="CAA7035484.1"/>
    </source>
</evidence>
<evidence type="ECO:0000256" key="1">
    <source>
        <dbReference type="SAM" id="Phobius"/>
    </source>
</evidence>
<keyword evidence="1" id="KW-1133">Transmembrane helix</keyword>